<proteinExistence type="predicted"/>
<keyword evidence="2" id="KW-1185">Reference proteome</keyword>
<sequence length="134" mass="15143">MFVVSFNEDNTIRMIGAPNQILPPIKEAIKKHWNLISGMGYTQHYDSWQLILDGQPFRPHGKDTVQLRMMLLQLLATIKARGYRLETGFSKNTDVDGCRFARGGCVDIIFENVASSRSKYVDDKEGSFAAAFLL</sequence>
<dbReference type="EMBL" id="JAAAID010000498">
    <property type="protein sequence ID" value="KAG0016834.1"/>
    <property type="molecule type" value="Genomic_DNA"/>
</dbReference>
<organism evidence="1 2">
    <name type="scientific">Entomortierella chlamydospora</name>
    <dbReference type="NCBI Taxonomy" id="101097"/>
    <lineage>
        <taxon>Eukaryota</taxon>
        <taxon>Fungi</taxon>
        <taxon>Fungi incertae sedis</taxon>
        <taxon>Mucoromycota</taxon>
        <taxon>Mortierellomycotina</taxon>
        <taxon>Mortierellomycetes</taxon>
        <taxon>Mortierellales</taxon>
        <taxon>Mortierellaceae</taxon>
        <taxon>Entomortierella</taxon>
    </lineage>
</organism>
<gene>
    <name evidence="1" type="ORF">BGZ80_008871</name>
</gene>
<evidence type="ECO:0000313" key="2">
    <source>
        <dbReference type="Proteomes" id="UP000703661"/>
    </source>
</evidence>
<comment type="caution">
    <text evidence="1">The sequence shown here is derived from an EMBL/GenBank/DDBJ whole genome shotgun (WGS) entry which is preliminary data.</text>
</comment>
<reference evidence="1" key="1">
    <citation type="journal article" date="2020" name="Fungal Divers.">
        <title>Resolving the Mortierellaceae phylogeny through synthesis of multi-gene phylogenetics and phylogenomics.</title>
        <authorList>
            <person name="Vandepol N."/>
            <person name="Liber J."/>
            <person name="Desiro A."/>
            <person name="Na H."/>
            <person name="Kennedy M."/>
            <person name="Barry K."/>
            <person name="Grigoriev I.V."/>
            <person name="Miller A.N."/>
            <person name="O'Donnell K."/>
            <person name="Stajich J.E."/>
            <person name="Bonito G."/>
        </authorList>
    </citation>
    <scope>NUCLEOTIDE SEQUENCE</scope>
    <source>
        <strain evidence="1">NRRL 2769</strain>
    </source>
</reference>
<protein>
    <submittedName>
        <fullName evidence="1">Uncharacterized protein</fullName>
    </submittedName>
</protein>
<dbReference type="AlphaFoldDB" id="A0A9P6MWZ7"/>
<dbReference type="Proteomes" id="UP000703661">
    <property type="component" value="Unassembled WGS sequence"/>
</dbReference>
<evidence type="ECO:0000313" key="1">
    <source>
        <dbReference type="EMBL" id="KAG0016834.1"/>
    </source>
</evidence>
<accession>A0A9P6MWZ7</accession>
<name>A0A9P6MWZ7_9FUNG</name>